<dbReference type="InterPro" id="IPR029057">
    <property type="entry name" value="PRTase-like"/>
</dbReference>
<dbReference type="NCBIfam" id="TIGR01134">
    <property type="entry name" value="purF"/>
    <property type="match status" value="1"/>
</dbReference>
<accession>A0A101FFZ4</accession>
<evidence type="ECO:0000313" key="13">
    <source>
        <dbReference type="EMBL" id="KUK36344.1"/>
    </source>
</evidence>
<comment type="pathway">
    <text evidence="1 7 8">Purine metabolism; IMP biosynthesis via de novo pathway; N(1)-(5-phospho-D-ribosyl)glycinamide from 5-phospho-alpha-D-ribose 1-diphosphate: step 1/2.</text>
</comment>
<dbReference type="GO" id="GO:0006189">
    <property type="term" value="P:'de novo' IMP biosynthetic process"/>
    <property type="evidence" value="ECO:0007669"/>
    <property type="project" value="UniProtKB-UniRule"/>
</dbReference>
<sequence>MAGEHCFLLLNEDKLREACGVFGIYAPGLDVARLTYYGLYALQHRGQESAGIAVGDGKCITCRKGMGLVSEFFTEEILSRLGGSVAIGHVRYSTAGESTVENAQPLTFHYQQGMISLAHNGNLTNCAELRRELAQSGAVFQTTADSELIVSLIARAGTGDLLEGIMEAMERIRGAYSLVLMTEKRLYGIRDPHGMRPLCLGRLDGGYLLASESCALDTIGAEFIRDVLPGEIVMIDENGITSLKPHQPQKRALCVFEFVYFARPDSVIDGLNVQTARLALGRELARECPLDGDLVIPVPDSGTTAALSYASERGLPFGEGLMKNRYVGRTFIRPSQEMRDLGVRLKLNPVRESLAGKRIIMIDDSIVRGTTSGKIIQMIREAGAKEVHMLVSSPAVTHGCYYGIDTSEKGELIAASHCLEEIREFIGADSLHYLSRKGLLAAMAPIPPDELCDACFSGNYPVDVPCSQA</sequence>
<gene>
    <name evidence="7" type="primary">purF</name>
    <name evidence="13" type="ORF">XD66_0944</name>
</gene>
<evidence type="ECO:0000259" key="12">
    <source>
        <dbReference type="PROSITE" id="PS51278"/>
    </source>
</evidence>
<evidence type="ECO:0000256" key="9">
    <source>
        <dbReference type="PIRSR" id="PIRSR000485-1"/>
    </source>
</evidence>
<comment type="cofactor">
    <cofactor evidence="7 11">
        <name>[4Fe-4S] cluster</name>
        <dbReference type="ChEBI" id="CHEBI:49883"/>
    </cofactor>
    <text evidence="7 11">Binds 1 [4Fe-4S] cluster per subunit.</text>
</comment>
<evidence type="ECO:0000256" key="2">
    <source>
        <dbReference type="ARBA" id="ARBA00010138"/>
    </source>
</evidence>
<dbReference type="Pfam" id="PF13522">
    <property type="entry name" value="GATase_6"/>
    <property type="match status" value="1"/>
</dbReference>
<dbReference type="UniPathway" id="UPA00074">
    <property type="reaction ID" value="UER00124"/>
</dbReference>
<dbReference type="GO" id="GO:0000287">
    <property type="term" value="F:magnesium ion binding"/>
    <property type="evidence" value="ECO:0007669"/>
    <property type="project" value="UniProtKB-UniRule"/>
</dbReference>
<dbReference type="EC" id="2.4.2.14" evidence="7"/>
<evidence type="ECO:0000256" key="4">
    <source>
        <dbReference type="ARBA" id="ARBA00022679"/>
    </source>
</evidence>
<dbReference type="CDD" id="cd00715">
    <property type="entry name" value="GPATase_N"/>
    <property type="match status" value="1"/>
</dbReference>
<evidence type="ECO:0000256" key="6">
    <source>
        <dbReference type="ARBA" id="ARBA00022962"/>
    </source>
</evidence>
<dbReference type="EMBL" id="LGFO01000112">
    <property type="protein sequence ID" value="KUK36344.1"/>
    <property type="molecule type" value="Genomic_DNA"/>
</dbReference>
<reference evidence="14" key="1">
    <citation type="journal article" date="2015" name="MBio">
        <title>Genome-Resolved Metagenomic Analysis Reveals Roles for Candidate Phyla and Other Microbial Community Members in Biogeochemical Transformations in Oil Reservoirs.</title>
        <authorList>
            <person name="Hu P."/>
            <person name="Tom L."/>
            <person name="Singh A."/>
            <person name="Thomas B.C."/>
            <person name="Baker B.J."/>
            <person name="Piceno Y.M."/>
            <person name="Andersen G.L."/>
            <person name="Banfield J.F."/>
        </authorList>
    </citation>
    <scope>NUCLEOTIDE SEQUENCE [LARGE SCALE GENOMIC DNA]</scope>
</reference>
<dbReference type="InterPro" id="IPR029055">
    <property type="entry name" value="Ntn_hydrolases_N"/>
</dbReference>
<feature type="active site" description="Nucleophile" evidence="7 9">
    <location>
        <position position="19"/>
    </location>
</feature>
<keyword evidence="5 7" id="KW-0658">Purine biosynthesis</keyword>
<dbReference type="InterPro" id="IPR017932">
    <property type="entry name" value="GATase_2_dom"/>
</dbReference>
<feature type="domain" description="Glutamine amidotransferase type-2" evidence="12">
    <location>
        <begin position="19"/>
        <end position="238"/>
    </location>
</feature>
<comment type="function">
    <text evidence="7">Catalyzes the formation of phosphoribosylamine from phosphoribosylpyrophosphate (PRPP) and glutamine.</text>
</comment>
<dbReference type="InterPro" id="IPR035584">
    <property type="entry name" value="PurF_N"/>
</dbReference>
<dbReference type="PANTHER" id="PTHR11907">
    <property type="entry name" value="AMIDOPHOSPHORIBOSYLTRANSFERASE"/>
    <property type="match status" value="1"/>
</dbReference>
<keyword evidence="7" id="KW-0004">4Fe-4S</keyword>
<evidence type="ECO:0000256" key="5">
    <source>
        <dbReference type="ARBA" id="ARBA00022755"/>
    </source>
</evidence>
<dbReference type="InterPro" id="IPR000836">
    <property type="entry name" value="PRTase_dom"/>
</dbReference>
<dbReference type="SUPFAM" id="SSF53271">
    <property type="entry name" value="PRTase-like"/>
    <property type="match status" value="1"/>
</dbReference>
<keyword evidence="7 11" id="KW-0411">Iron-sulfur</keyword>
<evidence type="ECO:0000256" key="1">
    <source>
        <dbReference type="ARBA" id="ARBA00005209"/>
    </source>
</evidence>
<comment type="cofactor">
    <cofactor evidence="7 10">
        <name>Mg(2+)</name>
        <dbReference type="ChEBI" id="CHEBI:18420"/>
    </cofactor>
    <text evidence="7 10">Binds 1 Mg(2+) ion per subunit.</text>
</comment>
<feature type="binding site" evidence="7 10">
    <location>
        <position position="363"/>
    </location>
    <ligand>
        <name>Mg(2+)</name>
        <dbReference type="ChEBI" id="CHEBI:18420"/>
    </ligand>
</feature>
<dbReference type="PIRSF" id="PIRSF000485">
    <property type="entry name" value="Amd_phspho_trans"/>
    <property type="match status" value="1"/>
</dbReference>
<feature type="binding site" evidence="7 11">
    <location>
        <position position="452"/>
    </location>
    <ligand>
        <name>[4Fe-4S] cluster</name>
        <dbReference type="ChEBI" id="CHEBI:49883"/>
    </ligand>
</feature>
<dbReference type="HAMAP" id="MF_01931">
    <property type="entry name" value="PurF"/>
    <property type="match status" value="1"/>
</dbReference>
<keyword evidence="6 7" id="KW-0315">Glutamine amidotransferase</keyword>
<feature type="binding site" evidence="7 11">
    <location>
        <position position="455"/>
    </location>
    <ligand>
        <name>[4Fe-4S] cluster</name>
        <dbReference type="ChEBI" id="CHEBI:49883"/>
    </ligand>
</feature>
<feature type="binding site" evidence="7 10">
    <location>
        <position position="301"/>
    </location>
    <ligand>
        <name>Mg(2+)</name>
        <dbReference type="ChEBI" id="CHEBI:18420"/>
    </ligand>
</feature>
<feature type="binding site" evidence="7 10">
    <location>
        <position position="364"/>
    </location>
    <ligand>
        <name>Mg(2+)</name>
        <dbReference type="ChEBI" id="CHEBI:18420"/>
    </ligand>
</feature>
<keyword evidence="7 10" id="KW-0479">Metal-binding</keyword>
<proteinExistence type="inferred from homology"/>
<dbReference type="SUPFAM" id="SSF56235">
    <property type="entry name" value="N-terminal nucleophile aminohydrolases (Ntn hydrolases)"/>
    <property type="match status" value="1"/>
</dbReference>
<keyword evidence="7 10" id="KW-0460">Magnesium</keyword>
<evidence type="ECO:0000256" key="11">
    <source>
        <dbReference type="PIRSR" id="PIRSR000485-3"/>
    </source>
</evidence>
<organism evidence="13 14">
    <name type="scientific">Thermacetogenium phaeum</name>
    <dbReference type="NCBI Taxonomy" id="85874"/>
    <lineage>
        <taxon>Bacteria</taxon>
        <taxon>Bacillati</taxon>
        <taxon>Bacillota</taxon>
        <taxon>Clostridia</taxon>
        <taxon>Thermoanaerobacterales</taxon>
        <taxon>Thermoanaerobacteraceae</taxon>
        <taxon>Thermacetogenium</taxon>
    </lineage>
</organism>
<protein>
    <recommendedName>
        <fullName evidence="7">Amidophosphoribosyltransferase</fullName>
        <shortName evidence="7">ATase</shortName>
        <ecNumber evidence="7">2.4.2.14</ecNumber>
    </recommendedName>
    <alternativeName>
        <fullName evidence="7">Glutamine phosphoribosylpyrophosphate amidotransferase</fullName>
        <shortName evidence="7">GPATase</shortName>
    </alternativeName>
</protein>
<dbReference type="Proteomes" id="UP000053326">
    <property type="component" value="Unassembled WGS sequence"/>
</dbReference>
<dbReference type="AlphaFoldDB" id="A0A101FFZ4"/>
<feature type="binding site" evidence="7 11">
    <location>
        <position position="254"/>
    </location>
    <ligand>
        <name>[4Fe-4S] cluster</name>
        <dbReference type="ChEBI" id="CHEBI:49883"/>
    </ligand>
</feature>
<dbReference type="GO" id="GO:0051539">
    <property type="term" value="F:4 iron, 4 sulfur cluster binding"/>
    <property type="evidence" value="ECO:0007669"/>
    <property type="project" value="UniProtKB-KW"/>
</dbReference>
<dbReference type="CDD" id="cd06223">
    <property type="entry name" value="PRTases_typeI"/>
    <property type="match status" value="1"/>
</dbReference>
<evidence type="ECO:0000256" key="7">
    <source>
        <dbReference type="HAMAP-Rule" id="MF_01931"/>
    </source>
</evidence>
<comment type="catalytic activity">
    <reaction evidence="7 8">
        <text>5-phospho-beta-D-ribosylamine + L-glutamate + diphosphate = 5-phospho-alpha-D-ribose 1-diphosphate + L-glutamine + H2O</text>
        <dbReference type="Rhea" id="RHEA:14905"/>
        <dbReference type="ChEBI" id="CHEBI:15377"/>
        <dbReference type="ChEBI" id="CHEBI:29985"/>
        <dbReference type="ChEBI" id="CHEBI:33019"/>
        <dbReference type="ChEBI" id="CHEBI:58017"/>
        <dbReference type="ChEBI" id="CHEBI:58359"/>
        <dbReference type="ChEBI" id="CHEBI:58681"/>
        <dbReference type="EC" id="2.4.2.14"/>
    </reaction>
</comment>
<dbReference type="PROSITE" id="PS51278">
    <property type="entry name" value="GATASE_TYPE_2"/>
    <property type="match status" value="1"/>
</dbReference>
<keyword evidence="3 7" id="KW-0328">Glycosyltransferase</keyword>
<keyword evidence="7 11" id="KW-0408">Iron</keyword>
<evidence type="ECO:0000313" key="14">
    <source>
        <dbReference type="Proteomes" id="UP000053326"/>
    </source>
</evidence>
<dbReference type="GO" id="GO:0009113">
    <property type="term" value="P:purine nucleobase biosynthetic process"/>
    <property type="evidence" value="ECO:0007669"/>
    <property type="project" value="UniProtKB-UniRule"/>
</dbReference>
<dbReference type="GO" id="GO:0004044">
    <property type="term" value="F:amidophosphoribosyltransferase activity"/>
    <property type="evidence" value="ECO:0007669"/>
    <property type="project" value="UniProtKB-UniRule"/>
</dbReference>
<name>A0A101FFZ4_9THEO</name>
<evidence type="ECO:0000256" key="10">
    <source>
        <dbReference type="PIRSR" id="PIRSR000485-2"/>
    </source>
</evidence>
<dbReference type="InterPro" id="IPR005854">
    <property type="entry name" value="PurF"/>
</dbReference>
<comment type="similarity">
    <text evidence="2 7 8">In the C-terminal section; belongs to the purine/pyrimidine phosphoribosyltransferase family.</text>
</comment>
<dbReference type="Gene3D" id="3.40.50.2020">
    <property type="match status" value="1"/>
</dbReference>
<dbReference type="PATRIC" id="fig|85874.4.peg.321"/>
<dbReference type="Gene3D" id="3.60.20.10">
    <property type="entry name" value="Glutamine Phosphoribosylpyrophosphate, subunit 1, domain 1"/>
    <property type="match status" value="1"/>
</dbReference>
<keyword evidence="4 7" id="KW-0808">Transferase</keyword>
<feature type="binding site" evidence="7 11">
    <location>
        <position position="400"/>
    </location>
    <ligand>
        <name>[4Fe-4S] cluster</name>
        <dbReference type="ChEBI" id="CHEBI:49883"/>
    </ligand>
</feature>
<evidence type="ECO:0000256" key="3">
    <source>
        <dbReference type="ARBA" id="ARBA00022676"/>
    </source>
</evidence>
<evidence type="ECO:0000256" key="8">
    <source>
        <dbReference type="PIRNR" id="PIRNR000485"/>
    </source>
</evidence>
<comment type="caution">
    <text evidence="13">The sequence shown here is derived from an EMBL/GenBank/DDBJ whole genome shotgun (WGS) entry which is preliminary data.</text>
</comment>